<keyword evidence="6" id="KW-0862">Zinc</keyword>
<dbReference type="SUPFAM" id="SSF144122">
    <property type="entry name" value="Tim10-like"/>
    <property type="match status" value="1"/>
</dbReference>
<dbReference type="Proteomes" id="UP001151582">
    <property type="component" value="Unassembled WGS sequence"/>
</dbReference>
<dbReference type="InterPro" id="IPR004217">
    <property type="entry name" value="Tim10-like"/>
</dbReference>
<keyword evidence="5 12" id="KW-0472">Membrane</keyword>
<dbReference type="Pfam" id="PF02953">
    <property type="entry name" value="zf-Tim10_DDP"/>
    <property type="match status" value="1"/>
</dbReference>
<keyword evidence="10 12" id="KW-1015">Disulfide bond</keyword>
<keyword evidence="11 12" id="KW-0143">Chaperone</keyword>
<evidence type="ECO:0000313" key="15">
    <source>
        <dbReference type="Proteomes" id="UP001151582"/>
    </source>
</evidence>
<reference evidence="14" key="1">
    <citation type="submission" date="2022-07" db="EMBL/GenBank/DDBJ databases">
        <title>Phylogenomic reconstructions and comparative analyses of Kickxellomycotina fungi.</title>
        <authorList>
            <person name="Reynolds N.K."/>
            <person name="Stajich J.E."/>
            <person name="Barry K."/>
            <person name="Grigoriev I.V."/>
            <person name="Crous P."/>
            <person name="Smith M.E."/>
        </authorList>
    </citation>
    <scope>NUCLEOTIDE SEQUENCE</scope>
    <source>
        <strain evidence="14">RSA 567</strain>
    </source>
</reference>
<keyword evidence="5 12" id="KW-0999">Mitochondrion inner membrane</keyword>
<dbReference type="AlphaFoldDB" id="A0A9W8B5R8"/>
<protein>
    <recommendedName>
        <fullName evidence="12">Mitochondrial import inner membrane translocase subunit</fullName>
    </recommendedName>
</protein>
<comment type="subunit">
    <text evidence="12">Heterohexamer.</text>
</comment>
<gene>
    <name evidence="14" type="primary">TIM13</name>
    <name evidence="14" type="ORF">H4R34_003682</name>
</gene>
<evidence type="ECO:0000256" key="8">
    <source>
        <dbReference type="ARBA" id="ARBA00023010"/>
    </source>
</evidence>
<dbReference type="EMBL" id="JANBQB010000368">
    <property type="protein sequence ID" value="KAJ1977181.1"/>
    <property type="molecule type" value="Genomic_DNA"/>
</dbReference>
<evidence type="ECO:0000256" key="7">
    <source>
        <dbReference type="ARBA" id="ARBA00022927"/>
    </source>
</evidence>
<evidence type="ECO:0000256" key="9">
    <source>
        <dbReference type="ARBA" id="ARBA00023128"/>
    </source>
</evidence>
<evidence type="ECO:0000313" key="14">
    <source>
        <dbReference type="EMBL" id="KAJ1977181.1"/>
    </source>
</evidence>
<evidence type="ECO:0000256" key="10">
    <source>
        <dbReference type="ARBA" id="ARBA00023157"/>
    </source>
</evidence>
<evidence type="ECO:0000256" key="5">
    <source>
        <dbReference type="ARBA" id="ARBA00022792"/>
    </source>
</evidence>
<comment type="similarity">
    <text evidence="2 12">Belongs to the small Tim family.</text>
</comment>
<keyword evidence="9 12" id="KW-0496">Mitochondrion</keyword>
<evidence type="ECO:0000256" key="6">
    <source>
        <dbReference type="ARBA" id="ARBA00022833"/>
    </source>
</evidence>
<sequence>MALLSSQSHDSKKEELKNQIRSEFALTNAQELINNMSEKCFAGCVPTPGSSLTSSESACISKCMKKYLESWNLISQIYTRRIQQESAKDH</sequence>
<evidence type="ECO:0000256" key="3">
    <source>
        <dbReference type="ARBA" id="ARBA00022448"/>
    </source>
</evidence>
<dbReference type="GO" id="GO:0042719">
    <property type="term" value="C:mitochondrial intermembrane space chaperone complex"/>
    <property type="evidence" value="ECO:0007669"/>
    <property type="project" value="UniProtKB-ARBA"/>
</dbReference>
<comment type="domain">
    <text evidence="12">The twin CX3C motif contains 4 conserved Cys residues that form 2 disulfide bonds in the mitochondrial intermembrane space.</text>
</comment>
<dbReference type="OrthoDB" id="7813104at2759"/>
<name>A0A9W8B5R8_9FUNG</name>
<evidence type="ECO:0000256" key="4">
    <source>
        <dbReference type="ARBA" id="ARBA00022723"/>
    </source>
</evidence>
<dbReference type="Gene3D" id="1.10.287.810">
    <property type="entry name" value="Mitochondrial import inner membrane translocase subunit tim13 like domains"/>
    <property type="match status" value="1"/>
</dbReference>
<keyword evidence="7 12" id="KW-0653">Protein transport</keyword>
<proteinExistence type="inferred from homology"/>
<keyword evidence="8 12" id="KW-0811">Translocation</keyword>
<evidence type="ECO:0000256" key="12">
    <source>
        <dbReference type="RuleBase" id="RU367043"/>
    </source>
</evidence>
<dbReference type="GO" id="GO:0015031">
    <property type="term" value="P:protein transport"/>
    <property type="evidence" value="ECO:0007669"/>
    <property type="project" value="UniProtKB-KW"/>
</dbReference>
<evidence type="ECO:0000259" key="13">
    <source>
        <dbReference type="Pfam" id="PF02953"/>
    </source>
</evidence>
<dbReference type="InterPro" id="IPR035427">
    <property type="entry name" value="Tim10-like_dom_sf"/>
</dbReference>
<accession>A0A9W8B5R8</accession>
<dbReference type="GO" id="GO:0045039">
    <property type="term" value="P:protein insertion into mitochondrial inner membrane"/>
    <property type="evidence" value="ECO:0007669"/>
    <property type="project" value="UniProtKB-ARBA"/>
</dbReference>
<keyword evidence="15" id="KW-1185">Reference proteome</keyword>
<evidence type="ECO:0000256" key="2">
    <source>
        <dbReference type="ARBA" id="ARBA00006720"/>
    </source>
</evidence>
<evidence type="ECO:0000256" key="1">
    <source>
        <dbReference type="ARBA" id="ARBA00004137"/>
    </source>
</evidence>
<organism evidence="14 15">
    <name type="scientific">Dimargaris verticillata</name>
    <dbReference type="NCBI Taxonomy" id="2761393"/>
    <lineage>
        <taxon>Eukaryota</taxon>
        <taxon>Fungi</taxon>
        <taxon>Fungi incertae sedis</taxon>
        <taxon>Zoopagomycota</taxon>
        <taxon>Kickxellomycotina</taxon>
        <taxon>Dimargaritomycetes</taxon>
        <taxon>Dimargaritales</taxon>
        <taxon>Dimargaritaceae</taxon>
        <taxon>Dimargaris</taxon>
    </lineage>
</organism>
<dbReference type="FunFam" id="1.10.287.810:FF:000001">
    <property type="entry name" value="mitochondrial import inner membrane translocase subunit TIM13"/>
    <property type="match status" value="1"/>
</dbReference>
<evidence type="ECO:0000256" key="11">
    <source>
        <dbReference type="ARBA" id="ARBA00023186"/>
    </source>
</evidence>
<feature type="domain" description="Tim10-like" evidence="13">
    <location>
        <begin position="19"/>
        <end position="79"/>
    </location>
</feature>
<comment type="subcellular location">
    <subcellularLocation>
        <location evidence="1 12">Mitochondrion inner membrane</location>
        <topology evidence="1 12">Peripheral membrane protein</topology>
        <orientation evidence="1 12">Intermembrane side</orientation>
    </subcellularLocation>
</comment>
<dbReference type="GO" id="GO:0005743">
    <property type="term" value="C:mitochondrial inner membrane"/>
    <property type="evidence" value="ECO:0007669"/>
    <property type="project" value="UniProtKB-SubCell"/>
</dbReference>
<comment type="caution">
    <text evidence="14">The sequence shown here is derived from an EMBL/GenBank/DDBJ whole genome shotgun (WGS) entry which is preliminary data.</text>
</comment>
<comment type="function">
    <text evidence="12">Mitochondrial intermembrane chaperone that participates in the import and insertion of some multi-pass transmembrane proteins into the mitochondrial inner membrane. Also required for the transfer of beta-barrel precursors from the TOM complex to the sorting and assembly machinery (SAM complex) of the outer membrane. Acts as a chaperone-like protein that protects the hydrophobic precursors from aggregation and guide them through the mitochondrial intermembrane space.</text>
</comment>
<dbReference type="GO" id="GO:0046872">
    <property type="term" value="F:metal ion binding"/>
    <property type="evidence" value="ECO:0007669"/>
    <property type="project" value="UniProtKB-KW"/>
</dbReference>
<keyword evidence="4" id="KW-0479">Metal-binding</keyword>
<keyword evidence="3 12" id="KW-0813">Transport</keyword>